<evidence type="ECO:0000313" key="1">
    <source>
        <dbReference type="EMBL" id="EZG55493.1"/>
    </source>
</evidence>
<protein>
    <submittedName>
        <fullName evidence="1">Phospholipase C-like protein</fullName>
    </submittedName>
</protein>
<dbReference type="InterPro" id="IPR011993">
    <property type="entry name" value="PH-like_dom_sf"/>
</dbReference>
<dbReference type="RefSeq" id="XP_011131537.1">
    <property type="nucleotide sequence ID" value="XM_011133235.1"/>
</dbReference>
<organism evidence="1 2">
    <name type="scientific">Gregarina niphandrodes</name>
    <name type="common">Septate eugregarine</name>
    <dbReference type="NCBI Taxonomy" id="110365"/>
    <lineage>
        <taxon>Eukaryota</taxon>
        <taxon>Sar</taxon>
        <taxon>Alveolata</taxon>
        <taxon>Apicomplexa</taxon>
        <taxon>Conoidasida</taxon>
        <taxon>Gregarinasina</taxon>
        <taxon>Eugregarinorida</taxon>
        <taxon>Gregarinidae</taxon>
        <taxon>Gregarina</taxon>
    </lineage>
</organism>
<dbReference type="AlphaFoldDB" id="A0A023B3G8"/>
<accession>A0A023B3G8</accession>
<reference evidence="1" key="1">
    <citation type="submission" date="2013-12" db="EMBL/GenBank/DDBJ databases">
        <authorList>
            <person name="Omoto C.K."/>
            <person name="Sibley D."/>
            <person name="Venepally P."/>
            <person name="Hadjithomas M."/>
            <person name="Karamycheva S."/>
            <person name="Brunk B."/>
            <person name="Roos D."/>
            <person name="Caler E."/>
            <person name="Lorenzi H."/>
        </authorList>
    </citation>
    <scope>NUCLEOTIDE SEQUENCE</scope>
</reference>
<dbReference type="Proteomes" id="UP000019763">
    <property type="component" value="Unassembled WGS sequence"/>
</dbReference>
<name>A0A023B3G8_GRENI</name>
<keyword evidence="2" id="KW-1185">Reference proteome</keyword>
<gene>
    <name evidence="1" type="ORF">GNI_111880</name>
</gene>
<dbReference type="VEuPathDB" id="CryptoDB:GNI_111880"/>
<dbReference type="SUPFAM" id="SSF50729">
    <property type="entry name" value="PH domain-like"/>
    <property type="match status" value="1"/>
</dbReference>
<comment type="caution">
    <text evidence="1">The sequence shown here is derived from an EMBL/GenBank/DDBJ whole genome shotgun (WGS) entry which is preliminary data.</text>
</comment>
<sequence length="172" mass="20121">MSERVKSDIREVDLSDAVEHIQKGEHLLKYTQRKLVHPHPRFFHVDTELGVIRWKSPRKCSSISQLSLLDVYRIIPGKDSDFWKHRGGGLYGIDIVGLPRNLQIECPNLESWRCWFAGLVYAHQYALASMHHIQITTGYVRHHWELLDLDQDNLCSINMRFDILIIFTTKNS</sequence>
<proteinExistence type="predicted"/>
<evidence type="ECO:0000313" key="2">
    <source>
        <dbReference type="Proteomes" id="UP000019763"/>
    </source>
</evidence>
<dbReference type="GeneID" id="22913957"/>
<dbReference type="Gene3D" id="2.30.29.30">
    <property type="entry name" value="Pleckstrin-homology domain (PH domain)/Phosphotyrosine-binding domain (PTB)"/>
    <property type="match status" value="1"/>
</dbReference>
<dbReference type="EMBL" id="AFNH02000835">
    <property type="protein sequence ID" value="EZG55493.1"/>
    <property type="molecule type" value="Genomic_DNA"/>
</dbReference>